<evidence type="ECO:0000313" key="2">
    <source>
        <dbReference type="Proteomes" id="UP001293593"/>
    </source>
</evidence>
<sequence>MNVGTPFTVASWAAVSYTKVVNKDDVVVALFLVKMIRTNDGQIILLSHHDLSKAVFNYCHHSVVDFRTKLNHLSVRHITPDNVWTASTSHSAAQITADNVFIASTSHLQDGSP</sequence>
<evidence type="ECO:0000313" key="1">
    <source>
        <dbReference type="EMBL" id="KAK4255609.1"/>
    </source>
</evidence>
<comment type="caution">
    <text evidence="1">The sequence shown here is derived from an EMBL/GenBank/DDBJ whole genome shotgun (WGS) entry which is preliminary data.</text>
</comment>
<dbReference type="Proteomes" id="UP001293593">
    <property type="component" value="Unassembled WGS sequence"/>
</dbReference>
<dbReference type="AlphaFoldDB" id="A0AAE1M8B5"/>
<gene>
    <name evidence="1" type="ORF">QN277_008588</name>
</gene>
<protein>
    <submittedName>
        <fullName evidence="1">Uncharacterized protein</fullName>
    </submittedName>
</protein>
<reference evidence="1" key="1">
    <citation type="submission" date="2023-10" db="EMBL/GenBank/DDBJ databases">
        <title>Chromosome-level genome of the transformable northern wattle, Acacia crassicarpa.</title>
        <authorList>
            <person name="Massaro I."/>
            <person name="Sinha N.R."/>
            <person name="Poethig S."/>
            <person name="Leichty A.R."/>
        </authorList>
    </citation>
    <scope>NUCLEOTIDE SEQUENCE</scope>
    <source>
        <strain evidence="1">Acra3RX</strain>
        <tissue evidence="1">Leaf</tissue>
    </source>
</reference>
<accession>A0AAE1M8B5</accession>
<name>A0AAE1M8B5_9FABA</name>
<proteinExistence type="predicted"/>
<keyword evidence="2" id="KW-1185">Reference proteome</keyword>
<dbReference type="EMBL" id="JAWXYG010000013">
    <property type="protein sequence ID" value="KAK4255609.1"/>
    <property type="molecule type" value="Genomic_DNA"/>
</dbReference>
<organism evidence="1 2">
    <name type="scientific">Acacia crassicarpa</name>
    <name type="common">northern wattle</name>
    <dbReference type="NCBI Taxonomy" id="499986"/>
    <lineage>
        <taxon>Eukaryota</taxon>
        <taxon>Viridiplantae</taxon>
        <taxon>Streptophyta</taxon>
        <taxon>Embryophyta</taxon>
        <taxon>Tracheophyta</taxon>
        <taxon>Spermatophyta</taxon>
        <taxon>Magnoliopsida</taxon>
        <taxon>eudicotyledons</taxon>
        <taxon>Gunneridae</taxon>
        <taxon>Pentapetalae</taxon>
        <taxon>rosids</taxon>
        <taxon>fabids</taxon>
        <taxon>Fabales</taxon>
        <taxon>Fabaceae</taxon>
        <taxon>Caesalpinioideae</taxon>
        <taxon>mimosoid clade</taxon>
        <taxon>Acacieae</taxon>
        <taxon>Acacia</taxon>
    </lineage>
</organism>